<dbReference type="EMBL" id="JAVXUP010000078">
    <property type="protein sequence ID" value="KAK3039334.1"/>
    <property type="molecule type" value="Genomic_DNA"/>
</dbReference>
<dbReference type="PANTHER" id="PTHR47592:SF27">
    <property type="entry name" value="OS08G0421700 PROTEIN"/>
    <property type="match status" value="1"/>
</dbReference>
<evidence type="ECO:0000259" key="3">
    <source>
        <dbReference type="Pfam" id="PF22936"/>
    </source>
</evidence>
<feature type="compositionally biased region" description="Low complexity" evidence="1">
    <location>
        <begin position="511"/>
        <end position="521"/>
    </location>
</feature>
<feature type="signal peptide" evidence="2">
    <location>
        <begin position="1"/>
        <end position="15"/>
    </location>
</feature>
<sequence length="899" mass="101189">MYFFLATLKIAYVLTIPKPIVDEAADEAIKQTAMKQKQRWEDDDTYYKGYILGGLSDTLYDVYEIKYANITAKELWDDLDSKYKTADAGNKKFLISKLFDFRMENSKSVITQIHELQMIMNLIISEGHSLDESFQVSTIISKLPLAWKECRKELKQKKDAMTMQELVKYIQVEENSRNLDRLELEENKSSKALVIDHGSSSGTKRKLDGQASASTNRQDKPKKACWNEDTVDEDQVHPTPEMGEGGELRRSKRARIEKTYGPDFYQFLVEGSRNEVAVTQCSWAVGDHQGAVTGTEEQISIILGVMDLDYALRVDAPAALTAESSTEQKVAYEKWERSNRISLMIMKGSITTAIRGAIPDSDNAKLYLAHIEEQFQGSSKAHATTLITKMVTLKYSGSNGVREHILRMNDMASQLKVLDMEISEGFLVHFIMTSLPAQFGLFKINYNTQKEKWKMSELISMCVQEEERLKSEQPDSAHVAITGPSKGKGKKFGKGNVQGNKSASVTKTDKASSSGTKGSSGPRCHFCKDKGHMRKECHKFREWLEKKGNLSICICYESYTIDAPLNTWWVDTGATVHITNSLQGFLSVKKLNKGDRNVLVGNGEKAQVEAVGTLRLVLESGFNLDLVDTVYVPSMTRNLISVSRLDAYGYSFKFENKGFSLFLYSRVIGSGLLEGNLYKLLLNASFTESLKTMNVSDVVAKTCGFPVGAPLSHRENNDAPEVVPNDVPPIMDPALIPANEQPLRSAHLRYSETNTHTKEKIHHSIPSSRIEKSSEDQYQRVRVRFRILAFFYHRNKTLGNLWFPSIPEDHTRNIDAENALHQCISAFKEFGTESSLSNSPKVKTEYLSCLQCLSGLLSDYSTESMQRSRRTTLQELTDEIGRVEGELSTHRRPKIFAGS</sequence>
<dbReference type="GO" id="GO:0003676">
    <property type="term" value="F:nucleic acid binding"/>
    <property type="evidence" value="ECO:0007669"/>
    <property type="project" value="InterPro"/>
</dbReference>
<evidence type="ECO:0000313" key="4">
    <source>
        <dbReference type="EMBL" id="KAK3039334.1"/>
    </source>
</evidence>
<feature type="region of interest" description="Disordered" evidence="1">
    <location>
        <begin position="473"/>
        <end position="522"/>
    </location>
</feature>
<dbReference type="Pfam" id="PF14223">
    <property type="entry name" value="Retrotran_gag_2"/>
    <property type="match status" value="2"/>
</dbReference>
<accession>A0AA88X667</accession>
<dbReference type="SUPFAM" id="SSF57756">
    <property type="entry name" value="Retrovirus zinc finger-like domains"/>
    <property type="match status" value="1"/>
</dbReference>
<gene>
    <name evidence="4" type="ORF">RJ639_028734</name>
</gene>
<organism evidence="4 5">
    <name type="scientific">Escallonia herrerae</name>
    <dbReference type="NCBI Taxonomy" id="1293975"/>
    <lineage>
        <taxon>Eukaryota</taxon>
        <taxon>Viridiplantae</taxon>
        <taxon>Streptophyta</taxon>
        <taxon>Embryophyta</taxon>
        <taxon>Tracheophyta</taxon>
        <taxon>Spermatophyta</taxon>
        <taxon>Magnoliopsida</taxon>
        <taxon>eudicotyledons</taxon>
        <taxon>Gunneridae</taxon>
        <taxon>Pentapetalae</taxon>
        <taxon>asterids</taxon>
        <taxon>campanulids</taxon>
        <taxon>Escalloniales</taxon>
        <taxon>Escalloniaceae</taxon>
        <taxon>Escallonia</taxon>
    </lineage>
</organism>
<dbReference type="Pfam" id="PF22936">
    <property type="entry name" value="Pol_BBD"/>
    <property type="match status" value="1"/>
</dbReference>
<dbReference type="PANTHER" id="PTHR47592">
    <property type="entry name" value="PBF68 PROTEIN"/>
    <property type="match status" value="1"/>
</dbReference>
<dbReference type="GO" id="GO:0008270">
    <property type="term" value="F:zinc ion binding"/>
    <property type="evidence" value="ECO:0007669"/>
    <property type="project" value="InterPro"/>
</dbReference>
<evidence type="ECO:0000313" key="5">
    <source>
        <dbReference type="Proteomes" id="UP001188597"/>
    </source>
</evidence>
<feature type="chain" id="PRO_5041698853" description="Retrovirus-related Pol polyprotein from transposon TNT 1-94-like beta-barrel domain-containing protein" evidence="2">
    <location>
        <begin position="16"/>
        <end position="899"/>
    </location>
</feature>
<protein>
    <recommendedName>
        <fullName evidence="3">Retrovirus-related Pol polyprotein from transposon TNT 1-94-like beta-barrel domain-containing protein</fullName>
    </recommendedName>
</protein>
<feature type="region of interest" description="Disordered" evidence="1">
    <location>
        <begin position="193"/>
        <end position="250"/>
    </location>
</feature>
<comment type="caution">
    <text evidence="4">The sequence shown here is derived from an EMBL/GenBank/DDBJ whole genome shotgun (WGS) entry which is preliminary data.</text>
</comment>
<reference evidence="4" key="1">
    <citation type="submission" date="2022-12" db="EMBL/GenBank/DDBJ databases">
        <title>Draft genome assemblies for two species of Escallonia (Escalloniales).</title>
        <authorList>
            <person name="Chanderbali A."/>
            <person name="Dervinis C."/>
            <person name="Anghel I."/>
            <person name="Soltis D."/>
            <person name="Soltis P."/>
            <person name="Zapata F."/>
        </authorList>
    </citation>
    <scope>NUCLEOTIDE SEQUENCE</scope>
    <source>
        <strain evidence="4">UCBG64.0493</strain>
        <tissue evidence="4">Leaf</tissue>
    </source>
</reference>
<keyword evidence="5" id="KW-1185">Reference proteome</keyword>
<dbReference type="Proteomes" id="UP001188597">
    <property type="component" value="Unassembled WGS sequence"/>
</dbReference>
<dbReference type="InterPro" id="IPR054722">
    <property type="entry name" value="PolX-like_BBD"/>
</dbReference>
<evidence type="ECO:0000256" key="2">
    <source>
        <dbReference type="SAM" id="SignalP"/>
    </source>
</evidence>
<feature type="domain" description="Retrovirus-related Pol polyprotein from transposon TNT 1-94-like beta-barrel" evidence="3">
    <location>
        <begin position="568"/>
        <end position="650"/>
    </location>
</feature>
<dbReference type="AlphaFoldDB" id="A0AA88X667"/>
<keyword evidence="2" id="KW-0732">Signal</keyword>
<dbReference type="InterPro" id="IPR036875">
    <property type="entry name" value="Znf_CCHC_sf"/>
</dbReference>
<proteinExistence type="predicted"/>
<feature type="compositionally biased region" description="Basic and acidic residues" evidence="1">
    <location>
        <begin position="217"/>
        <end position="226"/>
    </location>
</feature>
<name>A0AA88X667_9ASTE</name>
<evidence type="ECO:0000256" key="1">
    <source>
        <dbReference type="SAM" id="MobiDB-lite"/>
    </source>
</evidence>